<protein>
    <recommendedName>
        <fullName evidence="8">Ferredoxin</fullName>
    </recommendedName>
</protein>
<evidence type="ECO:0000256" key="2">
    <source>
        <dbReference type="ARBA" id="ARBA00022448"/>
    </source>
</evidence>
<organism evidence="10 11">
    <name type="scientific">Candidatus Shapirobacteria bacterium CG07_land_8_20_14_0_80_39_18</name>
    <dbReference type="NCBI Taxonomy" id="1974882"/>
    <lineage>
        <taxon>Bacteria</taxon>
        <taxon>Candidatus Shapironibacteriota</taxon>
    </lineage>
</organism>
<evidence type="ECO:0000313" key="11">
    <source>
        <dbReference type="Proteomes" id="UP000229502"/>
    </source>
</evidence>
<dbReference type="PANTHER" id="PTHR39163:SF1">
    <property type="entry name" value="FERREDOXIN"/>
    <property type="match status" value="1"/>
</dbReference>
<evidence type="ECO:0000256" key="3">
    <source>
        <dbReference type="ARBA" id="ARBA00022485"/>
    </source>
</evidence>
<keyword evidence="5 8" id="KW-0249">Electron transport</keyword>
<dbReference type="PANTHER" id="PTHR39163">
    <property type="entry name" value="FERREDOXIN"/>
    <property type="match status" value="1"/>
</dbReference>
<proteinExistence type="predicted"/>
<name>A0A2M6YQV1_9BACT</name>
<dbReference type="SUPFAM" id="SSF54862">
    <property type="entry name" value="4Fe-4S ferredoxins"/>
    <property type="match status" value="1"/>
</dbReference>
<evidence type="ECO:0000259" key="9">
    <source>
        <dbReference type="PROSITE" id="PS51379"/>
    </source>
</evidence>
<keyword evidence="3" id="KW-0004">4Fe-4S</keyword>
<keyword evidence="4 8" id="KW-0479">Metal-binding</keyword>
<reference evidence="11" key="1">
    <citation type="submission" date="2017-09" db="EMBL/GenBank/DDBJ databases">
        <title>Depth-based differentiation of microbial function through sediment-hosted aquifers and enrichment of novel symbionts in the deep terrestrial subsurface.</title>
        <authorList>
            <person name="Probst A.J."/>
            <person name="Ladd B."/>
            <person name="Jarett J.K."/>
            <person name="Geller-Mcgrath D.E."/>
            <person name="Sieber C.M.K."/>
            <person name="Emerson J.B."/>
            <person name="Anantharaman K."/>
            <person name="Thomas B.C."/>
            <person name="Malmstrom R."/>
            <person name="Stieglmeier M."/>
            <person name="Klingl A."/>
            <person name="Woyke T."/>
            <person name="Ryan C.M."/>
            <person name="Banfield J.F."/>
        </authorList>
    </citation>
    <scope>NUCLEOTIDE SEQUENCE [LARGE SCALE GENOMIC DNA]</scope>
</reference>
<sequence>MPKIIVDPVKCIGCGLCVSIAEKVFKINDQGKSEVIGECGEDEDCNQKVTESIESCPVQAILNE</sequence>
<dbReference type="InterPro" id="IPR017896">
    <property type="entry name" value="4Fe4S_Fe-S-bd"/>
</dbReference>
<comment type="function">
    <text evidence="8">Ferredoxins are iron-sulfur proteins that transfer electrons in a wide variety of metabolic reactions.</text>
</comment>
<keyword evidence="2 8" id="KW-0813">Transport</keyword>
<dbReference type="GO" id="GO:0051539">
    <property type="term" value="F:4 iron, 4 sulfur cluster binding"/>
    <property type="evidence" value="ECO:0007669"/>
    <property type="project" value="UniProtKB-KW"/>
</dbReference>
<accession>A0A2M6YQV1</accession>
<evidence type="ECO:0000256" key="7">
    <source>
        <dbReference type="ARBA" id="ARBA00023014"/>
    </source>
</evidence>
<keyword evidence="7 8" id="KW-0411">Iron-sulfur</keyword>
<dbReference type="Gene3D" id="3.30.70.20">
    <property type="match status" value="1"/>
</dbReference>
<evidence type="ECO:0000256" key="6">
    <source>
        <dbReference type="ARBA" id="ARBA00023004"/>
    </source>
</evidence>
<gene>
    <name evidence="10" type="ORF">COT03_02625</name>
</gene>
<evidence type="ECO:0000313" key="10">
    <source>
        <dbReference type="EMBL" id="PIU33823.1"/>
    </source>
</evidence>
<dbReference type="PROSITE" id="PS51379">
    <property type="entry name" value="4FE4S_FER_2"/>
    <property type="match status" value="1"/>
</dbReference>
<evidence type="ECO:0000256" key="1">
    <source>
        <dbReference type="ARBA" id="ARBA00001966"/>
    </source>
</evidence>
<comment type="caution">
    <text evidence="10">The sequence shown here is derived from an EMBL/GenBank/DDBJ whole genome shotgun (WGS) entry which is preliminary data.</text>
</comment>
<evidence type="ECO:0000256" key="4">
    <source>
        <dbReference type="ARBA" id="ARBA00022723"/>
    </source>
</evidence>
<feature type="domain" description="4Fe-4S ferredoxin-type" evidence="9">
    <location>
        <begin position="2"/>
        <end position="30"/>
    </location>
</feature>
<dbReference type="GO" id="GO:0005506">
    <property type="term" value="F:iron ion binding"/>
    <property type="evidence" value="ECO:0007669"/>
    <property type="project" value="UniProtKB-UniRule"/>
</dbReference>
<comment type="cofactor">
    <cofactor evidence="1">
        <name>[4Fe-4S] cluster</name>
        <dbReference type="ChEBI" id="CHEBI:49883"/>
    </cofactor>
</comment>
<dbReference type="InterPro" id="IPR001080">
    <property type="entry name" value="3Fe4S_ferredoxin"/>
</dbReference>
<evidence type="ECO:0000256" key="5">
    <source>
        <dbReference type="ARBA" id="ARBA00022982"/>
    </source>
</evidence>
<dbReference type="Proteomes" id="UP000229502">
    <property type="component" value="Unassembled WGS sequence"/>
</dbReference>
<dbReference type="EMBL" id="PEWZ01000126">
    <property type="protein sequence ID" value="PIU33823.1"/>
    <property type="molecule type" value="Genomic_DNA"/>
</dbReference>
<dbReference type="InterPro" id="IPR052395">
    <property type="entry name" value="ET_Ferredoxin"/>
</dbReference>
<dbReference type="GO" id="GO:0009055">
    <property type="term" value="F:electron transfer activity"/>
    <property type="evidence" value="ECO:0007669"/>
    <property type="project" value="UniProtKB-UniRule"/>
</dbReference>
<dbReference type="PRINTS" id="PR00352">
    <property type="entry name" value="3FE4SFRDOXIN"/>
</dbReference>
<keyword evidence="6 8" id="KW-0408">Iron</keyword>
<evidence type="ECO:0000256" key="8">
    <source>
        <dbReference type="RuleBase" id="RU368020"/>
    </source>
</evidence>
<dbReference type="AlphaFoldDB" id="A0A2M6YQV1"/>
<dbReference type="Pfam" id="PF13370">
    <property type="entry name" value="Fer4_13"/>
    <property type="match status" value="1"/>
</dbReference>